<dbReference type="GO" id="GO:0016020">
    <property type="term" value="C:membrane"/>
    <property type="evidence" value="ECO:0007669"/>
    <property type="project" value="UniProtKB-SubCell"/>
</dbReference>
<dbReference type="Pfam" id="PF13520">
    <property type="entry name" value="AA_permease_2"/>
    <property type="match status" value="1"/>
</dbReference>
<evidence type="ECO:0000256" key="2">
    <source>
        <dbReference type="ARBA" id="ARBA00022692"/>
    </source>
</evidence>
<feature type="transmembrane region" description="Helical" evidence="13">
    <location>
        <begin position="77"/>
        <end position="98"/>
    </location>
</feature>
<dbReference type="Gene3D" id="1.20.1740.10">
    <property type="entry name" value="Amino acid/polyamine transporter I"/>
    <property type="match status" value="1"/>
</dbReference>
<feature type="region of interest" description="Disordered" evidence="12">
    <location>
        <begin position="1241"/>
        <end position="1297"/>
    </location>
</feature>
<keyword evidence="9" id="KW-0326">Glycosidase</keyword>
<dbReference type="OrthoDB" id="2151161at2759"/>
<dbReference type="GO" id="GO:0016798">
    <property type="term" value="F:hydrolase activity, acting on glycosyl bonds"/>
    <property type="evidence" value="ECO:0007669"/>
    <property type="project" value="UniProtKB-KW"/>
</dbReference>
<evidence type="ECO:0000256" key="10">
    <source>
        <dbReference type="ARBA" id="ARBA00023326"/>
    </source>
</evidence>
<dbReference type="SUPFAM" id="SSF110296">
    <property type="entry name" value="Oligoxyloglucan reducing end-specific cellobiohydrolase"/>
    <property type="match status" value="2"/>
</dbReference>
<evidence type="ECO:0000256" key="3">
    <source>
        <dbReference type="ARBA" id="ARBA00022729"/>
    </source>
</evidence>
<dbReference type="SMART" id="SM00236">
    <property type="entry name" value="fCBD"/>
    <property type="match status" value="1"/>
</dbReference>
<dbReference type="InterPro" id="IPR052025">
    <property type="entry name" value="Xyloglucanase_GH74"/>
</dbReference>
<keyword evidence="7 13" id="KW-0472">Membrane</keyword>
<keyword evidence="3" id="KW-0732">Signal</keyword>
<evidence type="ECO:0000256" key="7">
    <source>
        <dbReference type="ARBA" id="ARBA00023136"/>
    </source>
</evidence>
<reference evidence="16" key="1">
    <citation type="journal article" date="2015" name="Genome Announc.">
        <title>Draft whole-genome sequence of the biocontrol agent Trichoderma harzianum T6776.</title>
        <authorList>
            <person name="Baroncelli R."/>
            <person name="Piaggeschi G."/>
            <person name="Fiorini L."/>
            <person name="Bertolini E."/>
            <person name="Zapparata A."/>
            <person name="Pe M.E."/>
            <person name="Sarrocco S."/>
            <person name="Vannacci G."/>
        </authorList>
    </citation>
    <scope>NUCLEOTIDE SEQUENCE [LARGE SCALE GENOMIC DNA]</scope>
    <source>
        <strain evidence="16">T6776</strain>
    </source>
</reference>
<evidence type="ECO:0000256" key="13">
    <source>
        <dbReference type="SAM" id="Phobius"/>
    </source>
</evidence>
<feature type="transmembrane region" description="Helical" evidence="13">
    <location>
        <begin position="174"/>
        <end position="194"/>
    </location>
</feature>
<feature type="transmembrane region" description="Helical" evidence="13">
    <location>
        <begin position="288"/>
        <end position="313"/>
    </location>
</feature>
<dbReference type="GO" id="GO:0022857">
    <property type="term" value="F:transmembrane transporter activity"/>
    <property type="evidence" value="ECO:0007669"/>
    <property type="project" value="InterPro"/>
</dbReference>
<dbReference type="CDD" id="cd15482">
    <property type="entry name" value="Sialidase_non-viral"/>
    <property type="match status" value="1"/>
</dbReference>
<dbReference type="PANTHER" id="PTHR43739">
    <property type="entry name" value="XYLOGLUCANASE (EUROFUNG)"/>
    <property type="match status" value="1"/>
</dbReference>
<dbReference type="InterPro" id="IPR002293">
    <property type="entry name" value="AA/rel_permease1"/>
</dbReference>
<evidence type="ECO:0000256" key="11">
    <source>
        <dbReference type="ARBA" id="ARBA00037986"/>
    </source>
</evidence>
<feature type="transmembrane region" description="Helical" evidence="13">
    <location>
        <begin position="455"/>
        <end position="474"/>
    </location>
</feature>
<protein>
    <submittedName>
        <fullName evidence="15">Cel74a</fullName>
    </submittedName>
</protein>
<dbReference type="InterPro" id="IPR035971">
    <property type="entry name" value="CBD_sf"/>
</dbReference>
<dbReference type="GO" id="GO:0030245">
    <property type="term" value="P:cellulose catabolic process"/>
    <property type="evidence" value="ECO:0007669"/>
    <property type="project" value="UniProtKB-KW"/>
</dbReference>
<dbReference type="PROSITE" id="PS51164">
    <property type="entry name" value="CBM1_2"/>
    <property type="match status" value="1"/>
</dbReference>
<dbReference type="InterPro" id="IPR000254">
    <property type="entry name" value="CBD"/>
</dbReference>
<evidence type="ECO:0000256" key="12">
    <source>
        <dbReference type="SAM" id="MobiDB-lite"/>
    </source>
</evidence>
<dbReference type="GO" id="GO:0010411">
    <property type="term" value="P:xyloglucan metabolic process"/>
    <property type="evidence" value="ECO:0007669"/>
    <property type="project" value="TreeGrafter"/>
</dbReference>
<dbReference type="GO" id="GO:0005576">
    <property type="term" value="C:extracellular region"/>
    <property type="evidence" value="ECO:0007669"/>
    <property type="project" value="InterPro"/>
</dbReference>
<feature type="transmembrane region" description="Helical" evidence="13">
    <location>
        <begin position="387"/>
        <end position="411"/>
    </location>
</feature>
<feature type="transmembrane region" description="Helical" evidence="13">
    <location>
        <begin position="201"/>
        <end position="223"/>
    </location>
</feature>
<keyword evidence="2 13" id="KW-0812">Transmembrane</keyword>
<dbReference type="Gene3D" id="2.130.10.10">
    <property type="entry name" value="YVTN repeat-like/Quinoprotein amine dehydrogenase"/>
    <property type="match status" value="2"/>
</dbReference>
<keyword evidence="8" id="KW-0119">Carbohydrate metabolism</keyword>
<feature type="transmembrane region" description="Helical" evidence="13">
    <location>
        <begin position="130"/>
        <end position="154"/>
    </location>
</feature>
<keyword evidence="6" id="KW-0136">Cellulose degradation</keyword>
<dbReference type="PANTHER" id="PTHR43739:SF2">
    <property type="entry name" value="OLIGOXYLOGLUCAN-REDUCING END-SPECIFIC XYLOGLUCANASE-RELATED"/>
    <property type="match status" value="1"/>
</dbReference>
<evidence type="ECO:0000256" key="5">
    <source>
        <dbReference type="ARBA" id="ARBA00022989"/>
    </source>
</evidence>
<feature type="transmembrane region" description="Helical" evidence="13">
    <location>
        <begin position="489"/>
        <end position="509"/>
    </location>
</feature>
<feature type="transmembrane region" description="Helical" evidence="13">
    <location>
        <begin position="333"/>
        <end position="356"/>
    </location>
</feature>
<proteinExistence type="inferred from homology"/>
<evidence type="ECO:0000256" key="8">
    <source>
        <dbReference type="ARBA" id="ARBA00023277"/>
    </source>
</evidence>
<dbReference type="GO" id="GO:0030248">
    <property type="term" value="F:cellulose binding"/>
    <property type="evidence" value="ECO:0007669"/>
    <property type="project" value="InterPro"/>
</dbReference>
<evidence type="ECO:0000256" key="6">
    <source>
        <dbReference type="ARBA" id="ARBA00023001"/>
    </source>
</evidence>
<evidence type="ECO:0000313" key="16">
    <source>
        <dbReference type="Proteomes" id="UP000034112"/>
    </source>
</evidence>
<feature type="compositionally biased region" description="Low complexity" evidence="12">
    <location>
        <begin position="1247"/>
        <end position="1296"/>
    </location>
</feature>
<sequence length="1328" mass="140960">MVVDDKEISEVNDATIGLNDGDVDEKRGNAADRADMYRMGKVQEMRRNFRFLSIFGFSMILMASWEFSLSVSTIGLVNGGTAGFIWMFFVCWMGFLLVNTTMAEMASMAPTTGGQYHWVSEFAPPQYQKFISYLMGWMCVLGWQTSCASSAFIAGTQIQGLIVLNNPDYIPKPWHGTLLTVAVAAFSVLFNTVLARKLPLIDALILVIHIFAFFGILVTLWVLSPRADAKAVFTEFSDGGGWGSVGGSTLVGILAGILPLLGADAAVHMSEELRDAGRALPRSMITTTIFNGAFGWIMVITFSFCIGDLYEVIESPTGYPFMQVFYNSTKSTASATAMSVFIVAMTVFSNLTMVATASRQLFAFARDQAVPFSPWFSKIKTGWDVPLNAILTTFLISSLLSLINIGSAVALNSITSLATTSLLSSYIVSTGCMIWRRLTNSPLLPSKFSLGRWGLTINIASEAFLLLIFVLAFMPSNPKPTAAQMNWNVVIYGGCLRVLALFLGAAIPAQAAFTWKNVKIGGGGGFVPGIIFHPKTKGVAYARTDIGGLYRLNSDDSWTPITDGIANDAGWHNWGIDAVALDPQNDQKIYAAVGMYTNSWDPNNGAIIRSSDRGATWSFSNLTFKVGGNMPGRGAGERLAVDPANSNIIYFGARSGNGLWKSTDGGVTFSKITSFTATGTYAADPTDPNGYNSDKQGLMWVTFDSTSSTSGGATSRIFVGTADNITASVYVSTNAGSTWTAVPGQPGTYFPHKAKLQPTEKALYLTYSDGTGPYDGTLGSVWRYDITAGTWKDITPVSGSDLYFGFGGLGVDIQKPGTLVVASLNSWWPDAQLFRSTDSGTTWSPIWQWASYPSMTYYYGISTPKAPWIKNDFIDVTSESSSDGLIKRLGWMIESLEIDPTDSNHWLYGTGMTIFGGHDLASWDTKHNVTIQSLADGIEEFAIQGLASAPGGSELLVALGDENGYTFTSPNSLGTSPQNVWNTPTWATSTSVDFAGNSVKNVVRVGNTAGTQQVATSSDGGVTWSIDYGADTSMNGGTVAYSANADTILWSTGSSGVKRSQYQGSFTTVSSLPPTAVIASDKKTNTLFYAGYSSTFYVSKDTGSTFTSGPKLGSATSIRDIIAHPTTAGTVYVSTDVGIFRSTDSGTTFTLTSSTLTNVYQIALGVGSGSNWNLYALGTGSAGARLYASGDNGATWTDIQGSTQGFGAIDGVKLAGSASTAGQVYVGTNGRGVFYAQGTVSGGNGGSSSSSSASSRSSTTASSRTTFSSSTISTTRTSVVASTTRTSSSASPSGTGLAQHYAQCGGTGWTGPTQCVSPWTCQKQNDCE</sequence>
<evidence type="ECO:0000256" key="4">
    <source>
        <dbReference type="ARBA" id="ARBA00022801"/>
    </source>
</evidence>
<dbReference type="InterPro" id="IPR015943">
    <property type="entry name" value="WD40/YVTN_repeat-like_dom_sf"/>
</dbReference>
<dbReference type="Proteomes" id="UP000034112">
    <property type="component" value="Unassembled WGS sequence"/>
</dbReference>
<feature type="domain" description="CBM1" evidence="14">
    <location>
        <begin position="1296"/>
        <end position="1328"/>
    </location>
</feature>
<dbReference type="Pfam" id="PF00734">
    <property type="entry name" value="CBM_1"/>
    <property type="match status" value="1"/>
</dbReference>
<dbReference type="EMBL" id="JOKZ01000045">
    <property type="protein sequence ID" value="KKP05563.1"/>
    <property type="molecule type" value="Genomic_DNA"/>
</dbReference>
<evidence type="ECO:0000256" key="9">
    <source>
        <dbReference type="ARBA" id="ARBA00023295"/>
    </source>
</evidence>
<feature type="transmembrane region" description="Helical" evidence="13">
    <location>
        <begin position="243"/>
        <end position="267"/>
    </location>
</feature>
<dbReference type="FunFam" id="2.130.10.10:FF:000534">
    <property type="entry name" value="Xyloglucanase Xgh74A"/>
    <property type="match status" value="1"/>
</dbReference>
<evidence type="ECO:0000313" key="15">
    <source>
        <dbReference type="EMBL" id="KKP05563.1"/>
    </source>
</evidence>
<keyword evidence="10" id="KW-0624">Polysaccharide degradation</keyword>
<dbReference type="SUPFAM" id="SSF57180">
    <property type="entry name" value="Cellulose-binding domain"/>
    <property type="match status" value="1"/>
</dbReference>
<keyword evidence="4" id="KW-0378">Hydrolase</keyword>
<keyword evidence="5 13" id="KW-1133">Transmembrane helix</keyword>
<accession>A0A0F9Y0G5</accession>
<name>A0A0F9Y0G5_TRIHA</name>
<gene>
    <name evidence="15" type="ORF">THAR02_02289</name>
</gene>
<comment type="subcellular location">
    <subcellularLocation>
        <location evidence="1">Membrane</location>
        <topology evidence="1">Multi-pass membrane protein</topology>
    </subcellularLocation>
</comment>
<evidence type="ECO:0000256" key="1">
    <source>
        <dbReference type="ARBA" id="ARBA00004141"/>
    </source>
</evidence>
<feature type="transmembrane region" description="Helical" evidence="13">
    <location>
        <begin position="48"/>
        <end position="65"/>
    </location>
</feature>
<comment type="similarity">
    <text evidence="11">Belongs to the glycosyl hydrolase 74 family.</text>
</comment>
<evidence type="ECO:0000259" key="14">
    <source>
        <dbReference type="PROSITE" id="PS51164"/>
    </source>
</evidence>
<comment type="caution">
    <text evidence="15">The sequence shown here is derived from an EMBL/GenBank/DDBJ whole genome shotgun (WGS) entry which is preliminary data.</text>
</comment>
<organism evidence="15 16">
    <name type="scientific">Trichoderma harzianum</name>
    <name type="common">Hypocrea lixii</name>
    <dbReference type="NCBI Taxonomy" id="5544"/>
    <lineage>
        <taxon>Eukaryota</taxon>
        <taxon>Fungi</taxon>
        <taxon>Dikarya</taxon>
        <taxon>Ascomycota</taxon>
        <taxon>Pezizomycotina</taxon>
        <taxon>Sordariomycetes</taxon>
        <taxon>Hypocreomycetidae</taxon>
        <taxon>Hypocreales</taxon>
        <taxon>Hypocreaceae</taxon>
        <taxon>Trichoderma</taxon>
    </lineage>
</organism>